<evidence type="ECO:0000313" key="3">
    <source>
        <dbReference type="Proteomes" id="UP000735302"/>
    </source>
</evidence>
<dbReference type="Proteomes" id="UP000735302">
    <property type="component" value="Unassembled WGS sequence"/>
</dbReference>
<gene>
    <name evidence="2" type="ORF">PoB_005647500</name>
</gene>
<keyword evidence="3" id="KW-1185">Reference proteome</keyword>
<comment type="caution">
    <text evidence="2">The sequence shown here is derived from an EMBL/GenBank/DDBJ whole genome shotgun (WGS) entry which is preliminary data.</text>
</comment>
<proteinExistence type="predicted"/>
<organism evidence="2 3">
    <name type="scientific">Plakobranchus ocellatus</name>
    <dbReference type="NCBI Taxonomy" id="259542"/>
    <lineage>
        <taxon>Eukaryota</taxon>
        <taxon>Metazoa</taxon>
        <taxon>Spiralia</taxon>
        <taxon>Lophotrochozoa</taxon>
        <taxon>Mollusca</taxon>
        <taxon>Gastropoda</taxon>
        <taxon>Heterobranchia</taxon>
        <taxon>Euthyneura</taxon>
        <taxon>Panpulmonata</taxon>
        <taxon>Sacoglossa</taxon>
        <taxon>Placobranchoidea</taxon>
        <taxon>Plakobranchidae</taxon>
        <taxon>Plakobranchus</taxon>
    </lineage>
</organism>
<feature type="chain" id="PRO_5043808614" evidence="1">
    <location>
        <begin position="28"/>
        <end position="385"/>
    </location>
</feature>
<accession>A0AAV4CET7</accession>
<evidence type="ECO:0000256" key="1">
    <source>
        <dbReference type="SAM" id="SignalP"/>
    </source>
</evidence>
<dbReference type="AlphaFoldDB" id="A0AAV4CET7"/>
<protein>
    <submittedName>
        <fullName evidence="2">Nuclease harbi1</fullName>
    </submittedName>
</protein>
<sequence>VTMSNSNIVMCWKALILLYLLVGISKAQNASVKVVTNISSYLCTDQYLVVGEDTVTCAWELSGNNSVYTYNEFDRPRIRMRTFTVLHDGSLQLLNDALPCTPFDSPKNGFCNKVNRYNPACSCEVVGPHVYRVKYVHTLKDVSESRGRFILLWPSLKLTGHIEKVCYIPEVKAEPEIEVFQIKPSFNCARRYQVVGEDFTILELDVSGNSSRYSFKKGVWPRFEYKTQINGKLSQPMPLCTPFAEPINGFCVTKHSFPNGCSCENVGVDRYRLRANVTATSTRMSDAIIFLTWPGKYGPKQYNYSLPEIKMKPMTDLKRCRPKTLKYSRNRGTVAASFWREKCRYIERCSNQSPTPASKEQEKHLGISSRSVTVKDKRVRSALAL</sequence>
<feature type="non-terminal residue" evidence="2">
    <location>
        <position position="1"/>
    </location>
</feature>
<evidence type="ECO:0000313" key="2">
    <source>
        <dbReference type="EMBL" id="GFO29970.1"/>
    </source>
</evidence>
<keyword evidence="1" id="KW-0732">Signal</keyword>
<name>A0AAV4CET7_9GAST</name>
<reference evidence="2 3" key="1">
    <citation type="journal article" date="2021" name="Elife">
        <title>Chloroplast acquisition without the gene transfer in kleptoplastic sea slugs, Plakobranchus ocellatus.</title>
        <authorList>
            <person name="Maeda T."/>
            <person name="Takahashi S."/>
            <person name="Yoshida T."/>
            <person name="Shimamura S."/>
            <person name="Takaki Y."/>
            <person name="Nagai Y."/>
            <person name="Toyoda A."/>
            <person name="Suzuki Y."/>
            <person name="Arimoto A."/>
            <person name="Ishii H."/>
            <person name="Satoh N."/>
            <person name="Nishiyama T."/>
            <person name="Hasebe M."/>
            <person name="Maruyama T."/>
            <person name="Minagawa J."/>
            <person name="Obokata J."/>
            <person name="Shigenobu S."/>
        </authorList>
    </citation>
    <scope>NUCLEOTIDE SEQUENCE [LARGE SCALE GENOMIC DNA]</scope>
</reference>
<dbReference type="EMBL" id="BLXT01006199">
    <property type="protein sequence ID" value="GFO29970.1"/>
    <property type="molecule type" value="Genomic_DNA"/>
</dbReference>
<feature type="signal peptide" evidence="1">
    <location>
        <begin position="1"/>
        <end position="27"/>
    </location>
</feature>